<protein>
    <submittedName>
        <fullName evidence="3">Uncharacterized protein</fullName>
    </submittedName>
</protein>
<accession>A0A9E2W1X5</accession>
<organism evidence="3 4">
    <name type="scientific">Pinibacter aurantiacus</name>
    <dbReference type="NCBI Taxonomy" id="2851599"/>
    <lineage>
        <taxon>Bacteria</taxon>
        <taxon>Pseudomonadati</taxon>
        <taxon>Bacteroidota</taxon>
        <taxon>Chitinophagia</taxon>
        <taxon>Chitinophagales</taxon>
        <taxon>Chitinophagaceae</taxon>
        <taxon>Pinibacter</taxon>
    </lineage>
</organism>
<dbReference type="RefSeq" id="WP_217790251.1">
    <property type="nucleotide sequence ID" value="NZ_JAHSPG010000002.1"/>
</dbReference>
<gene>
    <name evidence="3" type="ORF">KTO63_05640</name>
</gene>
<feature type="compositionally biased region" description="Basic and acidic residues" evidence="1">
    <location>
        <begin position="57"/>
        <end position="72"/>
    </location>
</feature>
<feature type="transmembrane region" description="Helical" evidence="2">
    <location>
        <begin position="15"/>
        <end position="36"/>
    </location>
</feature>
<comment type="caution">
    <text evidence="3">The sequence shown here is derived from an EMBL/GenBank/DDBJ whole genome shotgun (WGS) entry which is preliminary data.</text>
</comment>
<name>A0A9E2W1X5_9BACT</name>
<sequence length="126" mass="14199">MSGRKHIQLWNTRNIVSAVFMLLVLSFLTVSNSFLYGTKMAVKSKIAQGSGANQTTKKADRPLPNTEEEKAHQSSVSNSMNEEYLHENHFVVNTNIESNQSHHGHLYLFYIGKNYAQLHAQPPDLA</sequence>
<keyword evidence="4" id="KW-1185">Reference proteome</keyword>
<evidence type="ECO:0000256" key="2">
    <source>
        <dbReference type="SAM" id="Phobius"/>
    </source>
</evidence>
<reference evidence="3" key="1">
    <citation type="submission" date="2021-06" db="EMBL/GenBank/DDBJ databases">
        <authorList>
            <person name="Huq M.A."/>
        </authorList>
    </citation>
    <scope>NUCLEOTIDE SEQUENCE</scope>
    <source>
        <strain evidence="3">MAH-26</strain>
    </source>
</reference>
<evidence type="ECO:0000313" key="4">
    <source>
        <dbReference type="Proteomes" id="UP000812270"/>
    </source>
</evidence>
<keyword evidence="2" id="KW-0812">Transmembrane</keyword>
<dbReference type="Proteomes" id="UP000812270">
    <property type="component" value="Unassembled WGS sequence"/>
</dbReference>
<evidence type="ECO:0000256" key="1">
    <source>
        <dbReference type="SAM" id="MobiDB-lite"/>
    </source>
</evidence>
<feature type="region of interest" description="Disordered" evidence="1">
    <location>
        <begin position="45"/>
        <end position="79"/>
    </location>
</feature>
<proteinExistence type="predicted"/>
<keyword evidence="2" id="KW-0472">Membrane</keyword>
<evidence type="ECO:0000313" key="3">
    <source>
        <dbReference type="EMBL" id="MBV4356625.1"/>
    </source>
</evidence>
<dbReference type="AlphaFoldDB" id="A0A9E2W1X5"/>
<dbReference type="EMBL" id="JAHSPG010000002">
    <property type="protein sequence ID" value="MBV4356625.1"/>
    <property type="molecule type" value="Genomic_DNA"/>
</dbReference>
<keyword evidence="2" id="KW-1133">Transmembrane helix</keyword>